<dbReference type="Gene3D" id="1.20.1530.20">
    <property type="match status" value="1"/>
</dbReference>
<dbReference type="AlphaFoldDB" id="A0A0D2JLC7"/>
<feature type="transmembrane region" description="Helical" evidence="5">
    <location>
        <begin position="141"/>
        <end position="161"/>
    </location>
</feature>
<dbReference type="GO" id="GO:1902600">
    <property type="term" value="P:proton transmembrane transport"/>
    <property type="evidence" value="ECO:0007669"/>
    <property type="project" value="InterPro"/>
</dbReference>
<dbReference type="GeneID" id="25740799"/>
<gene>
    <name evidence="7" type="ORF">MNEG_7923</name>
</gene>
<evidence type="ECO:0000256" key="5">
    <source>
        <dbReference type="SAM" id="Phobius"/>
    </source>
</evidence>
<evidence type="ECO:0000256" key="3">
    <source>
        <dbReference type="ARBA" id="ARBA00022989"/>
    </source>
</evidence>
<dbReference type="GO" id="GO:0016020">
    <property type="term" value="C:membrane"/>
    <property type="evidence" value="ECO:0007669"/>
    <property type="project" value="UniProtKB-SubCell"/>
</dbReference>
<keyword evidence="8" id="KW-1185">Reference proteome</keyword>
<name>A0A0D2JLC7_9CHLO</name>
<keyword evidence="3 5" id="KW-1133">Transmembrane helix</keyword>
<evidence type="ECO:0000313" key="7">
    <source>
        <dbReference type="EMBL" id="KIZ00038.1"/>
    </source>
</evidence>
<dbReference type="RefSeq" id="XP_013899057.1">
    <property type="nucleotide sequence ID" value="XM_014043603.1"/>
</dbReference>
<keyword evidence="2 5" id="KW-0812">Transmembrane</keyword>
<dbReference type="EMBL" id="KK101670">
    <property type="protein sequence ID" value="KIZ00038.1"/>
    <property type="molecule type" value="Genomic_DNA"/>
</dbReference>
<proteinExistence type="predicted"/>
<evidence type="ECO:0000313" key="8">
    <source>
        <dbReference type="Proteomes" id="UP000054498"/>
    </source>
</evidence>
<protein>
    <recommendedName>
        <fullName evidence="6">Cation/H+ exchanger transmembrane domain-containing protein</fullName>
    </recommendedName>
</protein>
<evidence type="ECO:0000256" key="2">
    <source>
        <dbReference type="ARBA" id="ARBA00022692"/>
    </source>
</evidence>
<organism evidence="7 8">
    <name type="scientific">Monoraphidium neglectum</name>
    <dbReference type="NCBI Taxonomy" id="145388"/>
    <lineage>
        <taxon>Eukaryota</taxon>
        <taxon>Viridiplantae</taxon>
        <taxon>Chlorophyta</taxon>
        <taxon>core chlorophytes</taxon>
        <taxon>Chlorophyceae</taxon>
        <taxon>CS clade</taxon>
        <taxon>Sphaeropleales</taxon>
        <taxon>Selenastraceae</taxon>
        <taxon>Monoraphidium</taxon>
    </lineage>
</organism>
<dbReference type="GO" id="GO:0009507">
    <property type="term" value="C:chloroplast"/>
    <property type="evidence" value="ECO:0007669"/>
    <property type="project" value="TreeGrafter"/>
</dbReference>
<dbReference type="GO" id="GO:0015297">
    <property type="term" value="F:antiporter activity"/>
    <property type="evidence" value="ECO:0007669"/>
    <property type="project" value="InterPro"/>
</dbReference>
<dbReference type="PANTHER" id="PTHR46157">
    <property type="entry name" value="K(+) EFFLUX ANTIPORTER 3, CHLOROPLASTIC"/>
    <property type="match status" value="1"/>
</dbReference>
<dbReference type="OrthoDB" id="4834at2759"/>
<evidence type="ECO:0000256" key="1">
    <source>
        <dbReference type="ARBA" id="ARBA00004141"/>
    </source>
</evidence>
<evidence type="ECO:0000256" key="4">
    <source>
        <dbReference type="ARBA" id="ARBA00023136"/>
    </source>
</evidence>
<reference evidence="7 8" key="1">
    <citation type="journal article" date="2013" name="BMC Genomics">
        <title>Reconstruction of the lipid metabolism for the microalga Monoraphidium neglectum from its genome sequence reveals characteristics suitable for biofuel production.</title>
        <authorList>
            <person name="Bogen C."/>
            <person name="Al-Dilaimi A."/>
            <person name="Albersmeier A."/>
            <person name="Wichmann J."/>
            <person name="Grundmann M."/>
            <person name="Rupp O."/>
            <person name="Lauersen K.J."/>
            <person name="Blifernez-Klassen O."/>
            <person name="Kalinowski J."/>
            <person name="Goesmann A."/>
            <person name="Mussgnug J.H."/>
            <person name="Kruse O."/>
        </authorList>
    </citation>
    <scope>NUCLEOTIDE SEQUENCE [LARGE SCALE GENOMIC DNA]</scope>
    <source>
        <strain evidence="7 8">SAG 48.87</strain>
    </source>
</reference>
<sequence length="173" mass="17951">MGLELSLDRLKSLAKFAFGMGSLQVLITGLVFVAFALPAGSSLGTRFLEMVCGAPASLVSIRSLDEAVVIAAALSMSSSAFVLQLLSERGETPTRFGSATLGILLFQDIAIVPFLVLLPLIESSGGMENATSDTLLGMLGPTAFNSAAGLAMLLFGGRIVLRKLYEGVAATLH</sequence>
<accession>A0A0D2JLC7</accession>
<feature type="transmembrane region" description="Helical" evidence="5">
    <location>
        <begin position="67"/>
        <end position="87"/>
    </location>
</feature>
<feature type="transmembrane region" description="Helical" evidence="5">
    <location>
        <begin position="99"/>
        <end position="121"/>
    </location>
</feature>
<feature type="domain" description="Cation/H+ exchanger transmembrane" evidence="6">
    <location>
        <begin position="1"/>
        <end position="159"/>
    </location>
</feature>
<dbReference type="Pfam" id="PF00999">
    <property type="entry name" value="Na_H_Exchanger"/>
    <property type="match status" value="1"/>
</dbReference>
<evidence type="ECO:0000259" key="6">
    <source>
        <dbReference type="Pfam" id="PF00999"/>
    </source>
</evidence>
<dbReference type="Proteomes" id="UP000054498">
    <property type="component" value="Unassembled WGS sequence"/>
</dbReference>
<keyword evidence="4 5" id="KW-0472">Membrane</keyword>
<dbReference type="InterPro" id="IPR006153">
    <property type="entry name" value="Cation/H_exchanger_TM"/>
</dbReference>
<dbReference type="PANTHER" id="PTHR46157:SF4">
    <property type="entry name" value="K(+) EFFLUX ANTIPORTER 3, CHLOROPLASTIC"/>
    <property type="match status" value="1"/>
</dbReference>
<feature type="transmembrane region" description="Helical" evidence="5">
    <location>
        <begin position="12"/>
        <end position="37"/>
    </location>
</feature>
<dbReference type="InterPro" id="IPR038770">
    <property type="entry name" value="Na+/solute_symporter_sf"/>
</dbReference>
<comment type="subcellular location">
    <subcellularLocation>
        <location evidence="1">Membrane</location>
        <topology evidence="1">Multi-pass membrane protein</topology>
    </subcellularLocation>
</comment>
<dbReference type="KEGG" id="mng:MNEG_7923"/>